<name>A0A2V2BD57_9GAMM</name>
<sequence>MLFHQINDWLCTGLSGCESIRQRLPPLVGILACLIPGGIMCCLLSQIRGWRPVLLSGALTVMTSLVMYVRLSAVHWPQGDAAMAGLFSGFSLIMSLSFEAMFMRIYPHLRYGLRLMTPVLSVLTTLVLWLHAGVRV</sequence>
<feature type="transmembrane region" description="Helical" evidence="1">
    <location>
        <begin position="115"/>
        <end position="134"/>
    </location>
</feature>
<dbReference type="Proteomes" id="UP000245981">
    <property type="component" value="Unassembled WGS sequence"/>
</dbReference>
<dbReference type="AlphaFoldDB" id="A0A2V2BD57"/>
<evidence type="ECO:0000313" key="2">
    <source>
        <dbReference type="EMBL" id="PWK94350.1"/>
    </source>
</evidence>
<dbReference type="EMBL" id="QGHF01000011">
    <property type="protein sequence ID" value="PWK94350.1"/>
    <property type="molecule type" value="Genomic_DNA"/>
</dbReference>
<feature type="transmembrane region" description="Helical" evidence="1">
    <location>
        <begin position="52"/>
        <end position="69"/>
    </location>
</feature>
<reference evidence="2 3" key="1">
    <citation type="submission" date="2018-05" db="EMBL/GenBank/DDBJ databases">
        <title>Genomic Encyclopedia of Type Strains, Phase IV (KMG-V): Genome sequencing to study the core and pangenomes of soil and plant-associated prokaryotes.</title>
        <authorList>
            <person name="Whitman W."/>
        </authorList>
    </citation>
    <scope>NUCLEOTIDE SEQUENCE [LARGE SCALE GENOMIC DNA]</scope>
    <source>
        <strain evidence="2 3">PNA 200-10</strain>
    </source>
</reference>
<organism evidence="2 3">
    <name type="scientific">Pantoea allii</name>
    <dbReference type="NCBI Taxonomy" id="574096"/>
    <lineage>
        <taxon>Bacteria</taxon>
        <taxon>Pseudomonadati</taxon>
        <taxon>Pseudomonadota</taxon>
        <taxon>Gammaproteobacteria</taxon>
        <taxon>Enterobacterales</taxon>
        <taxon>Erwiniaceae</taxon>
        <taxon>Pantoea</taxon>
    </lineage>
</organism>
<evidence type="ECO:0000256" key="1">
    <source>
        <dbReference type="SAM" id="Phobius"/>
    </source>
</evidence>
<protein>
    <submittedName>
        <fullName evidence="2">Uncharacterized protein</fullName>
    </submittedName>
</protein>
<feature type="transmembrane region" description="Helical" evidence="1">
    <location>
        <begin position="24"/>
        <end position="45"/>
    </location>
</feature>
<feature type="transmembrane region" description="Helical" evidence="1">
    <location>
        <begin position="81"/>
        <end position="103"/>
    </location>
</feature>
<comment type="caution">
    <text evidence="2">The sequence shown here is derived from an EMBL/GenBank/DDBJ whole genome shotgun (WGS) entry which is preliminary data.</text>
</comment>
<gene>
    <name evidence="2" type="ORF">C7431_11187</name>
</gene>
<keyword evidence="1" id="KW-1133">Transmembrane helix</keyword>
<keyword evidence="1" id="KW-0472">Membrane</keyword>
<proteinExistence type="predicted"/>
<evidence type="ECO:0000313" key="3">
    <source>
        <dbReference type="Proteomes" id="UP000245981"/>
    </source>
</evidence>
<accession>A0A2V2BD57</accession>
<keyword evidence="1" id="KW-0812">Transmembrane</keyword>